<dbReference type="InterPro" id="IPR014710">
    <property type="entry name" value="RmlC-like_jellyroll"/>
</dbReference>
<evidence type="ECO:0000256" key="1">
    <source>
        <dbReference type="ARBA" id="ARBA00004271"/>
    </source>
</evidence>
<keyword evidence="3 11" id="KW-0052">Apoplast</keyword>
<feature type="chain" id="PRO_5019610027" description="Germin-like protein" evidence="11">
    <location>
        <begin position="23"/>
        <end position="177"/>
    </location>
</feature>
<keyword evidence="6" id="KW-0325">Glycoprotein</keyword>
<feature type="binding site" evidence="9">
    <location>
        <position position="113"/>
    </location>
    <ligand>
        <name>Mn(2+)</name>
        <dbReference type="ChEBI" id="CHEBI:29035"/>
    </ligand>
</feature>
<feature type="binding site" evidence="8">
    <location>
        <position position="120"/>
    </location>
    <ligand>
        <name>oxalate</name>
        <dbReference type="ChEBI" id="CHEBI:30623"/>
    </ligand>
</feature>
<dbReference type="Pfam" id="PF00190">
    <property type="entry name" value="Cupin_1"/>
    <property type="match status" value="1"/>
</dbReference>
<dbReference type="InterPro" id="IPR006045">
    <property type="entry name" value="Cupin_1"/>
</dbReference>
<dbReference type="InterPro" id="IPR011051">
    <property type="entry name" value="RmlC_Cupin_sf"/>
</dbReference>
<dbReference type="AlphaFoldDB" id="A0A2N9E136"/>
<dbReference type="CDD" id="cd02241">
    <property type="entry name" value="cupin_OxOx"/>
    <property type="match status" value="1"/>
</dbReference>
<keyword evidence="5 8" id="KW-0479">Metal-binding</keyword>
<sequence length="177" mass="18995">MKTNCSLLLHLFFSLALLLGLGKPDPDPLQDYCIADNKSPPSFSTNGAPCIDPNKATSDHFTTSVLSKPTNTGTSRFGFNATVLSTINLPGLNTLGLTMSRVDIAANSAVPPHTHPRATEVLICLKGQLLVGFVDTSNRLYSQKVSPGDSFVFPKGLIHYAYNQDPKIPALVIGRVQ</sequence>
<dbReference type="SMART" id="SM00835">
    <property type="entry name" value="Cupin_1"/>
    <property type="match status" value="1"/>
</dbReference>
<proteinExistence type="inferred from homology"/>
<evidence type="ECO:0000256" key="2">
    <source>
        <dbReference type="ARBA" id="ARBA00007456"/>
    </source>
</evidence>
<protein>
    <recommendedName>
        <fullName evidence="11">Germin-like protein</fullName>
    </recommendedName>
</protein>
<dbReference type="EMBL" id="OIVN01000001">
    <property type="protein sequence ID" value="SPC72216.1"/>
    <property type="molecule type" value="Genomic_DNA"/>
</dbReference>
<feature type="binding site" evidence="8">
    <location>
        <position position="115"/>
    </location>
    <ligand>
        <name>oxalate</name>
        <dbReference type="ChEBI" id="CHEBI:30623"/>
    </ligand>
</feature>
<feature type="signal peptide" evidence="11">
    <location>
        <begin position="1"/>
        <end position="22"/>
    </location>
</feature>
<keyword evidence="7 8" id="KW-0464">Manganese</keyword>
<feature type="binding site" evidence="9">
    <location>
        <position position="115"/>
    </location>
    <ligand>
        <name>Mn(2+)</name>
        <dbReference type="ChEBI" id="CHEBI:29035"/>
    </ligand>
</feature>
<feature type="binding site" evidence="9">
    <location>
        <position position="159"/>
    </location>
    <ligand>
        <name>Mn(2+)</name>
        <dbReference type="ChEBI" id="CHEBI:29035"/>
    </ligand>
</feature>
<evidence type="ECO:0000256" key="6">
    <source>
        <dbReference type="ARBA" id="ARBA00023180"/>
    </source>
</evidence>
<feature type="binding site" evidence="9">
    <location>
        <position position="120"/>
    </location>
    <ligand>
        <name>Mn(2+)</name>
        <dbReference type="ChEBI" id="CHEBI:29035"/>
    </ligand>
</feature>
<evidence type="ECO:0000256" key="9">
    <source>
        <dbReference type="PIRSR" id="PIRSR601929-2"/>
    </source>
</evidence>
<dbReference type="PANTHER" id="PTHR31238">
    <property type="entry name" value="GERMIN-LIKE PROTEIN SUBFAMILY 3 MEMBER 3"/>
    <property type="match status" value="1"/>
</dbReference>
<keyword evidence="4 11" id="KW-0964">Secreted</keyword>
<evidence type="ECO:0000256" key="7">
    <source>
        <dbReference type="ARBA" id="ARBA00023211"/>
    </source>
</evidence>
<comment type="similarity">
    <text evidence="2 11">Belongs to the germin family.</text>
</comment>
<feature type="disulfide bond" evidence="10">
    <location>
        <begin position="33"/>
        <end position="50"/>
    </location>
</feature>
<name>A0A2N9E136_FAGSY</name>
<evidence type="ECO:0000313" key="13">
    <source>
        <dbReference type="EMBL" id="SPC72216.1"/>
    </source>
</evidence>
<dbReference type="InterPro" id="IPR001929">
    <property type="entry name" value="Germin"/>
</dbReference>
<dbReference type="PRINTS" id="PR00325">
    <property type="entry name" value="GERMIN"/>
</dbReference>
<dbReference type="GO" id="GO:0030145">
    <property type="term" value="F:manganese ion binding"/>
    <property type="evidence" value="ECO:0007669"/>
    <property type="project" value="UniProtKB-UniRule"/>
</dbReference>
<evidence type="ECO:0000256" key="8">
    <source>
        <dbReference type="PIRSR" id="PIRSR601929-1"/>
    </source>
</evidence>
<dbReference type="SUPFAM" id="SSF51182">
    <property type="entry name" value="RmlC-like cupins"/>
    <property type="match status" value="1"/>
</dbReference>
<evidence type="ECO:0000256" key="3">
    <source>
        <dbReference type="ARBA" id="ARBA00022523"/>
    </source>
</evidence>
<feature type="domain" description="Cupin type-1" evidence="12">
    <location>
        <begin position="64"/>
        <end position="177"/>
    </location>
</feature>
<keyword evidence="11" id="KW-0732">Signal</keyword>
<gene>
    <name evidence="13" type="ORF">FSB_LOCUS98</name>
</gene>
<keyword evidence="10" id="KW-1015">Disulfide bond</keyword>
<evidence type="ECO:0000259" key="12">
    <source>
        <dbReference type="SMART" id="SM00835"/>
    </source>
</evidence>
<dbReference type="Gene3D" id="2.60.120.10">
    <property type="entry name" value="Jelly Rolls"/>
    <property type="match status" value="1"/>
</dbReference>
<comment type="subcellular location">
    <subcellularLocation>
        <location evidence="1 11">Secreted</location>
        <location evidence="1 11">Extracellular space</location>
        <location evidence="1 11">Apoplast</location>
    </subcellularLocation>
</comment>
<dbReference type="GO" id="GO:0048046">
    <property type="term" value="C:apoplast"/>
    <property type="evidence" value="ECO:0007669"/>
    <property type="project" value="UniProtKB-SubCell"/>
</dbReference>
<evidence type="ECO:0000256" key="11">
    <source>
        <dbReference type="RuleBase" id="RU366015"/>
    </source>
</evidence>
<accession>A0A2N9E136</accession>
<evidence type="ECO:0000256" key="4">
    <source>
        <dbReference type="ARBA" id="ARBA00022525"/>
    </source>
</evidence>
<evidence type="ECO:0000256" key="5">
    <source>
        <dbReference type="ARBA" id="ARBA00022723"/>
    </source>
</evidence>
<organism evidence="13">
    <name type="scientific">Fagus sylvatica</name>
    <name type="common">Beechnut</name>
    <dbReference type="NCBI Taxonomy" id="28930"/>
    <lineage>
        <taxon>Eukaryota</taxon>
        <taxon>Viridiplantae</taxon>
        <taxon>Streptophyta</taxon>
        <taxon>Embryophyta</taxon>
        <taxon>Tracheophyta</taxon>
        <taxon>Spermatophyta</taxon>
        <taxon>Magnoliopsida</taxon>
        <taxon>eudicotyledons</taxon>
        <taxon>Gunneridae</taxon>
        <taxon>Pentapetalae</taxon>
        <taxon>rosids</taxon>
        <taxon>fabids</taxon>
        <taxon>Fagales</taxon>
        <taxon>Fagaceae</taxon>
        <taxon>Fagus</taxon>
    </lineage>
</organism>
<evidence type="ECO:0000256" key="10">
    <source>
        <dbReference type="PIRSR" id="PIRSR601929-3"/>
    </source>
</evidence>
<reference evidence="13" key="1">
    <citation type="submission" date="2018-02" db="EMBL/GenBank/DDBJ databases">
        <authorList>
            <person name="Cohen D.B."/>
            <person name="Kent A.D."/>
        </authorList>
    </citation>
    <scope>NUCLEOTIDE SEQUENCE</scope>
</reference>